<protein>
    <recommendedName>
        <fullName evidence="6">23S rRNA (guanosine-2'-O-)-methyltransferase RlmB</fullName>
        <ecNumber evidence="6">2.1.1.185</ecNumber>
    </recommendedName>
    <alternativeName>
        <fullName evidence="6">23S rRNA (guanosine2251 2'-O)-methyltransferase</fullName>
    </alternativeName>
    <alternativeName>
        <fullName evidence="6">23S rRNA Gm2251 2'-O-methyltransferase</fullName>
    </alternativeName>
</protein>
<keyword evidence="2 6" id="KW-0698">rRNA processing</keyword>
<dbReference type="Pfam" id="PF00588">
    <property type="entry name" value="SpoU_methylase"/>
    <property type="match status" value="1"/>
</dbReference>
<evidence type="ECO:0000313" key="8">
    <source>
        <dbReference type="EMBL" id="SFM42788.1"/>
    </source>
</evidence>
<evidence type="ECO:0000313" key="9">
    <source>
        <dbReference type="Proteomes" id="UP000199556"/>
    </source>
</evidence>
<dbReference type="PANTHER" id="PTHR46429:SF1">
    <property type="entry name" value="23S RRNA (GUANOSINE-2'-O-)-METHYLTRANSFERASE RLMB"/>
    <property type="match status" value="1"/>
</dbReference>
<dbReference type="Gene3D" id="3.40.1280.10">
    <property type="match status" value="1"/>
</dbReference>
<keyword evidence="1 6" id="KW-0963">Cytoplasm</keyword>
<name>A0A1I4QRU7_ECTMO</name>
<dbReference type="EC" id="2.1.1.185" evidence="6"/>
<dbReference type="SMART" id="SM00967">
    <property type="entry name" value="SpoU_sub_bind"/>
    <property type="match status" value="1"/>
</dbReference>
<dbReference type="CDD" id="cd18103">
    <property type="entry name" value="SpoU-like_RlmB"/>
    <property type="match status" value="1"/>
</dbReference>
<dbReference type="InterPro" id="IPR001537">
    <property type="entry name" value="SpoU_MeTrfase"/>
</dbReference>
<keyword evidence="4 6" id="KW-0808">Transferase</keyword>
<comment type="function">
    <text evidence="6">Specifically methylates the ribose of guanosine 2251 in 23S rRNA.</text>
</comment>
<dbReference type="FunFam" id="3.40.1280.10:FF:000008">
    <property type="entry name" value="Group 3 RNA methyltransferase TrmH"/>
    <property type="match status" value="1"/>
</dbReference>
<evidence type="ECO:0000256" key="3">
    <source>
        <dbReference type="ARBA" id="ARBA00022603"/>
    </source>
</evidence>
<dbReference type="RefSeq" id="WP_090484312.1">
    <property type="nucleotide sequence ID" value="NZ_FOUO01000005.1"/>
</dbReference>
<evidence type="ECO:0000259" key="7">
    <source>
        <dbReference type="SMART" id="SM00967"/>
    </source>
</evidence>
<feature type="binding site" evidence="6">
    <location>
        <position position="219"/>
    </location>
    <ligand>
        <name>S-adenosyl-L-methionine</name>
        <dbReference type="ChEBI" id="CHEBI:59789"/>
    </ligand>
</feature>
<dbReference type="InterPro" id="IPR013123">
    <property type="entry name" value="SpoU_subst-bd"/>
</dbReference>
<dbReference type="Proteomes" id="UP000199556">
    <property type="component" value="Unassembled WGS sequence"/>
</dbReference>
<dbReference type="Pfam" id="PF08032">
    <property type="entry name" value="SpoU_sub_bind"/>
    <property type="match status" value="1"/>
</dbReference>
<dbReference type="InterPro" id="IPR029064">
    <property type="entry name" value="Ribosomal_eL30-like_sf"/>
</dbReference>
<sequence length="255" mass="26690">MAAGDKVFGLHAVEALLRRDPGRVKALEVQQGRDDPRMAALLDRAQAAALPVRRVPRGDLDRACGGGRHQGVLARVAAARAVEERDLPDRVMQAGQEALLLVLDGVTDPHNLGACLRTADAAGASAVIAPRDRAAGLTAVARKVACGAAESVPFVQVTNLARSLDLLKDLGVWVVGTEGEAQDSLYAADLTGPVALVLGAEGRGMRQLTARHCDARVHLPMQGQVESLNVSVAAGVCLYEAVRQRLSRRATAPGA</sequence>
<accession>A0A1I4QRU7</accession>
<evidence type="ECO:0000256" key="5">
    <source>
        <dbReference type="ARBA" id="ARBA00022691"/>
    </source>
</evidence>
<feature type="binding site" evidence="6">
    <location>
        <position position="199"/>
    </location>
    <ligand>
        <name>S-adenosyl-L-methionine</name>
        <dbReference type="ChEBI" id="CHEBI:59789"/>
    </ligand>
</feature>
<dbReference type="InterPro" id="IPR024915">
    <property type="entry name" value="23S_rRNA_MeTrfase_RlmB"/>
</dbReference>
<dbReference type="AlphaFoldDB" id="A0A1I4QRU7"/>
<evidence type="ECO:0000256" key="6">
    <source>
        <dbReference type="HAMAP-Rule" id="MF_01887"/>
    </source>
</evidence>
<dbReference type="InterPro" id="IPR004441">
    <property type="entry name" value="rRNA_MeTrfase_TrmH"/>
</dbReference>
<dbReference type="InterPro" id="IPR029026">
    <property type="entry name" value="tRNA_m1G_MTases_N"/>
</dbReference>
<keyword evidence="5 6" id="KW-0949">S-adenosyl-L-methionine</keyword>
<dbReference type="GO" id="GO:0070039">
    <property type="term" value="F:rRNA (guanosine-2'-O-)-methyltransferase activity"/>
    <property type="evidence" value="ECO:0007669"/>
    <property type="project" value="UniProtKB-UniRule"/>
</dbReference>
<evidence type="ECO:0000256" key="2">
    <source>
        <dbReference type="ARBA" id="ARBA00022552"/>
    </source>
</evidence>
<dbReference type="InterPro" id="IPR029028">
    <property type="entry name" value="Alpha/beta_knot_MTases"/>
</dbReference>
<reference evidence="8 9" key="1">
    <citation type="submission" date="2016-10" db="EMBL/GenBank/DDBJ databases">
        <authorList>
            <person name="de Groot N.N."/>
        </authorList>
    </citation>
    <scope>NUCLEOTIDE SEQUENCE [LARGE SCALE GENOMIC DNA]</scope>
    <source>
        <strain evidence="8 9">DSM 4180</strain>
    </source>
</reference>
<feature type="domain" description="RNA 2-O ribose methyltransferase substrate binding" evidence="7">
    <location>
        <begin position="6"/>
        <end position="82"/>
    </location>
</feature>
<dbReference type="SUPFAM" id="SSF55315">
    <property type="entry name" value="L30e-like"/>
    <property type="match status" value="1"/>
</dbReference>
<dbReference type="SUPFAM" id="SSF75217">
    <property type="entry name" value="alpha/beta knot"/>
    <property type="match status" value="1"/>
</dbReference>
<dbReference type="OrthoDB" id="9785673at2"/>
<proteinExistence type="inferred from homology"/>
<dbReference type="EMBL" id="FOUO01000005">
    <property type="protein sequence ID" value="SFM42788.1"/>
    <property type="molecule type" value="Genomic_DNA"/>
</dbReference>
<comment type="subcellular location">
    <subcellularLocation>
        <location evidence="6">Cytoplasm</location>
    </subcellularLocation>
</comment>
<gene>
    <name evidence="6" type="primary">rlmB</name>
    <name evidence="8" type="ORF">SAMN05421721_105105</name>
</gene>
<dbReference type="Gene3D" id="3.30.1330.30">
    <property type="match status" value="1"/>
</dbReference>
<organism evidence="8 9">
    <name type="scientific">Ectothiorhodospira mobilis</name>
    <dbReference type="NCBI Taxonomy" id="195064"/>
    <lineage>
        <taxon>Bacteria</taxon>
        <taxon>Pseudomonadati</taxon>
        <taxon>Pseudomonadota</taxon>
        <taxon>Gammaproteobacteria</taxon>
        <taxon>Chromatiales</taxon>
        <taxon>Ectothiorhodospiraceae</taxon>
        <taxon>Ectothiorhodospira</taxon>
    </lineage>
</organism>
<comment type="catalytic activity">
    <reaction evidence="6">
        <text>guanosine(2251) in 23S rRNA + S-adenosyl-L-methionine = 2'-O-methylguanosine(2251) in 23S rRNA + S-adenosyl-L-homocysteine + H(+)</text>
        <dbReference type="Rhea" id="RHEA:24140"/>
        <dbReference type="Rhea" id="RHEA-COMP:10239"/>
        <dbReference type="Rhea" id="RHEA-COMP:10241"/>
        <dbReference type="ChEBI" id="CHEBI:15378"/>
        <dbReference type="ChEBI" id="CHEBI:57856"/>
        <dbReference type="ChEBI" id="CHEBI:59789"/>
        <dbReference type="ChEBI" id="CHEBI:74269"/>
        <dbReference type="ChEBI" id="CHEBI:74445"/>
        <dbReference type="EC" id="2.1.1.185"/>
    </reaction>
</comment>
<comment type="similarity">
    <text evidence="6">Belongs to the class IV-like SAM-binding methyltransferase superfamily. RNA methyltransferase TrmH family. RlmB subfamily.</text>
</comment>
<keyword evidence="9" id="KW-1185">Reference proteome</keyword>
<keyword evidence="3 6" id="KW-0489">Methyltransferase</keyword>
<dbReference type="STRING" id="195064.SAMN05421721_105105"/>
<evidence type="ECO:0000256" key="4">
    <source>
        <dbReference type="ARBA" id="ARBA00022679"/>
    </source>
</evidence>
<dbReference type="NCBIfam" id="TIGR00186">
    <property type="entry name" value="rRNA_methyl_3"/>
    <property type="match status" value="1"/>
</dbReference>
<dbReference type="HAMAP" id="MF_01887">
    <property type="entry name" value="23SrRNA_methyltr_B"/>
    <property type="match status" value="1"/>
</dbReference>
<dbReference type="GO" id="GO:0005829">
    <property type="term" value="C:cytosol"/>
    <property type="evidence" value="ECO:0007669"/>
    <property type="project" value="TreeGrafter"/>
</dbReference>
<feature type="binding site" evidence="6">
    <location>
        <position position="228"/>
    </location>
    <ligand>
        <name>S-adenosyl-L-methionine</name>
        <dbReference type="ChEBI" id="CHEBI:59789"/>
    </ligand>
</feature>
<dbReference type="PANTHER" id="PTHR46429">
    <property type="entry name" value="23S RRNA (GUANOSINE-2'-O-)-METHYLTRANSFERASE RLMB"/>
    <property type="match status" value="1"/>
</dbReference>
<evidence type="ECO:0000256" key="1">
    <source>
        <dbReference type="ARBA" id="ARBA00022490"/>
    </source>
</evidence>
<dbReference type="GO" id="GO:0003723">
    <property type="term" value="F:RNA binding"/>
    <property type="evidence" value="ECO:0007669"/>
    <property type="project" value="InterPro"/>
</dbReference>